<evidence type="ECO:0000313" key="3">
    <source>
        <dbReference type="EMBL" id="MCG7322825.1"/>
    </source>
</evidence>
<dbReference type="CDD" id="cd00090">
    <property type="entry name" value="HTH_ARSR"/>
    <property type="match status" value="1"/>
</dbReference>
<proteinExistence type="predicted"/>
<feature type="region of interest" description="Disordered" evidence="1">
    <location>
        <begin position="186"/>
        <end position="205"/>
    </location>
</feature>
<keyword evidence="4" id="KW-1185">Reference proteome</keyword>
<dbReference type="EMBL" id="JAKRCV010000047">
    <property type="protein sequence ID" value="MCG7322825.1"/>
    <property type="molecule type" value="Genomic_DNA"/>
</dbReference>
<organism evidence="3 4">
    <name type="scientific">Arsenicicoccus bolidensis</name>
    <dbReference type="NCBI Taxonomy" id="229480"/>
    <lineage>
        <taxon>Bacteria</taxon>
        <taxon>Bacillati</taxon>
        <taxon>Actinomycetota</taxon>
        <taxon>Actinomycetes</taxon>
        <taxon>Micrococcales</taxon>
        <taxon>Intrasporangiaceae</taxon>
        <taxon>Arsenicicoccus</taxon>
    </lineage>
</organism>
<sequence length="205" mass="22710">MAGRPDALTITDPQALRAIAHPARQRLIAELYAGEVLTATEASRLVGLTPSATSYHLRALERWGIATRDETTGDRRERPWRSAATSIAITPEAHRLAGSTTSRRSLSSWFEDLQAGVHRMLARADQGSDEVGMVSRERLWLTPEEGAELQERLQAVVREYGSRSGRSRWSHPEGVAPWEAYVFLMPAQDDPEKAPGRGPRSSEVD</sequence>
<protein>
    <submittedName>
        <fullName evidence="3">Helix-turn-helix domain-containing protein</fullName>
    </submittedName>
</protein>
<dbReference type="InterPro" id="IPR001845">
    <property type="entry name" value="HTH_ArsR_DNA-bd_dom"/>
</dbReference>
<dbReference type="RefSeq" id="WP_239265248.1">
    <property type="nucleotide sequence ID" value="NZ_DAMDMH010000043.1"/>
</dbReference>
<reference evidence="3 4" key="1">
    <citation type="submission" date="2022-02" db="EMBL/GenBank/DDBJ databases">
        <title>Uncovering new skin microbiome diversity through culturing and metagenomics.</title>
        <authorList>
            <person name="Conlan S."/>
            <person name="Deming C."/>
            <person name="Nisc Comparative Sequencing Program N."/>
            <person name="Segre J.A."/>
        </authorList>
    </citation>
    <scope>NUCLEOTIDE SEQUENCE [LARGE SCALE GENOMIC DNA]</scope>
    <source>
        <strain evidence="3 4">ACRQZ</strain>
    </source>
</reference>
<feature type="compositionally biased region" description="Basic and acidic residues" evidence="1">
    <location>
        <begin position="190"/>
        <end position="205"/>
    </location>
</feature>
<feature type="domain" description="HTH arsR-type" evidence="2">
    <location>
        <begin position="14"/>
        <end position="85"/>
    </location>
</feature>
<evidence type="ECO:0000313" key="4">
    <source>
        <dbReference type="Proteomes" id="UP001521931"/>
    </source>
</evidence>
<dbReference type="Proteomes" id="UP001521931">
    <property type="component" value="Unassembled WGS sequence"/>
</dbReference>
<dbReference type="InterPro" id="IPR036390">
    <property type="entry name" value="WH_DNA-bd_sf"/>
</dbReference>
<gene>
    <name evidence="3" type="ORF">MHL29_13150</name>
</gene>
<name>A0ABS9Q4N8_9MICO</name>
<dbReference type="InterPro" id="IPR036388">
    <property type="entry name" value="WH-like_DNA-bd_sf"/>
</dbReference>
<dbReference type="SMART" id="SM00418">
    <property type="entry name" value="HTH_ARSR"/>
    <property type="match status" value="1"/>
</dbReference>
<dbReference type="SUPFAM" id="SSF46785">
    <property type="entry name" value="Winged helix' DNA-binding domain"/>
    <property type="match status" value="1"/>
</dbReference>
<accession>A0ABS9Q4N8</accession>
<dbReference type="Gene3D" id="1.10.10.10">
    <property type="entry name" value="Winged helix-like DNA-binding domain superfamily/Winged helix DNA-binding domain"/>
    <property type="match status" value="1"/>
</dbReference>
<evidence type="ECO:0000256" key="1">
    <source>
        <dbReference type="SAM" id="MobiDB-lite"/>
    </source>
</evidence>
<evidence type="ECO:0000259" key="2">
    <source>
        <dbReference type="SMART" id="SM00418"/>
    </source>
</evidence>
<dbReference type="InterPro" id="IPR011991">
    <property type="entry name" value="ArsR-like_HTH"/>
</dbReference>
<dbReference type="Pfam" id="PF12840">
    <property type="entry name" value="HTH_20"/>
    <property type="match status" value="1"/>
</dbReference>
<comment type="caution">
    <text evidence="3">The sequence shown here is derived from an EMBL/GenBank/DDBJ whole genome shotgun (WGS) entry which is preliminary data.</text>
</comment>